<evidence type="ECO:0000256" key="1">
    <source>
        <dbReference type="SAM" id="Phobius"/>
    </source>
</evidence>
<reference evidence="2" key="1">
    <citation type="journal article" date="2012" name="Nat. Biotechnol.">
        <title>Reference genome sequence of the model plant Setaria.</title>
        <authorList>
            <person name="Bennetzen J.L."/>
            <person name="Schmutz J."/>
            <person name="Wang H."/>
            <person name="Percifield R."/>
            <person name="Hawkins J."/>
            <person name="Pontaroli A.C."/>
            <person name="Estep M."/>
            <person name="Feng L."/>
            <person name="Vaughn J.N."/>
            <person name="Grimwood J."/>
            <person name="Jenkins J."/>
            <person name="Barry K."/>
            <person name="Lindquist E."/>
            <person name="Hellsten U."/>
            <person name="Deshpande S."/>
            <person name="Wang X."/>
            <person name="Wu X."/>
            <person name="Mitros T."/>
            <person name="Triplett J."/>
            <person name="Yang X."/>
            <person name="Ye C.Y."/>
            <person name="Mauro-Herrera M."/>
            <person name="Wang L."/>
            <person name="Li P."/>
            <person name="Sharma M."/>
            <person name="Sharma R."/>
            <person name="Ronald P.C."/>
            <person name="Panaud O."/>
            <person name="Kellogg E.A."/>
            <person name="Brutnell T.P."/>
            <person name="Doust A.N."/>
            <person name="Tuskan G.A."/>
            <person name="Rokhsar D."/>
            <person name="Devos K.M."/>
        </authorList>
    </citation>
    <scope>NUCLEOTIDE SEQUENCE [LARGE SCALE GENOMIC DNA]</scope>
    <source>
        <strain evidence="2">Yugu1</strain>
    </source>
</reference>
<dbReference type="AlphaFoldDB" id="A0A368PGJ6"/>
<evidence type="ECO:0000313" key="2">
    <source>
        <dbReference type="EMBL" id="RCV04779.1"/>
    </source>
</evidence>
<keyword evidence="1" id="KW-0472">Membrane</keyword>
<dbReference type="EMBL" id="CM003528">
    <property type="protein sequence ID" value="RCV04779.1"/>
    <property type="molecule type" value="Genomic_DNA"/>
</dbReference>
<gene>
    <name evidence="2" type="ORF">SETIT_1G028600v2</name>
</gene>
<proteinExistence type="predicted"/>
<accession>A0A368PGJ6</accession>
<keyword evidence="1" id="KW-0812">Transmembrane</keyword>
<feature type="transmembrane region" description="Helical" evidence="1">
    <location>
        <begin position="15"/>
        <end position="32"/>
    </location>
</feature>
<organism evidence="2">
    <name type="scientific">Setaria italica</name>
    <name type="common">Foxtail millet</name>
    <name type="synonym">Panicum italicum</name>
    <dbReference type="NCBI Taxonomy" id="4555"/>
    <lineage>
        <taxon>Eukaryota</taxon>
        <taxon>Viridiplantae</taxon>
        <taxon>Streptophyta</taxon>
        <taxon>Embryophyta</taxon>
        <taxon>Tracheophyta</taxon>
        <taxon>Spermatophyta</taxon>
        <taxon>Magnoliopsida</taxon>
        <taxon>Liliopsida</taxon>
        <taxon>Poales</taxon>
        <taxon>Poaceae</taxon>
        <taxon>PACMAD clade</taxon>
        <taxon>Panicoideae</taxon>
        <taxon>Panicodae</taxon>
        <taxon>Paniceae</taxon>
        <taxon>Cenchrinae</taxon>
        <taxon>Setaria</taxon>
    </lineage>
</organism>
<protein>
    <submittedName>
        <fullName evidence="2">Uncharacterized protein</fullName>
    </submittedName>
</protein>
<keyword evidence="1" id="KW-1133">Transmembrane helix</keyword>
<sequence length="123" mass="14089">MMKCHFYPLTPQVRFFFPIPFYYFFSLLFFPLRPKDCQILPTSGAPVGHTSSRWSWSLSGQGFPRWPWSLLAPAMELEGAGVRVAGRKARAVLRCHNGRRAQAGRCSPMLALELQWFELQADP</sequence>
<name>A0A368PGJ6_SETIT</name>
<reference evidence="2" key="2">
    <citation type="submission" date="2015-07" db="EMBL/GenBank/DDBJ databases">
        <authorList>
            <person name="Noorani M."/>
        </authorList>
    </citation>
    <scope>NUCLEOTIDE SEQUENCE</scope>
    <source>
        <strain evidence="2">Yugu1</strain>
    </source>
</reference>